<keyword evidence="2" id="KW-1185">Reference proteome</keyword>
<accession>A0AAD4SR30</accession>
<dbReference type="PROSITE" id="PS50159">
    <property type="entry name" value="RIBOSOMAL_S13_2"/>
    <property type="match status" value="1"/>
</dbReference>
<dbReference type="AlphaFoldDB" id="A0AAD4SR30"/>
<sequence>MDRIGSQKLIQIRSRLGISGNIKIKELSKSKIGKIKEMIGQDHVVHWELKRKVKNRGSNNHTQYFV</sequence>
<name>A0AAD4SR30_9MAGN</name>
<dbReference type="InterPro" id="IPR010979">
    <property type="entry name" value="Ribosomal_uS13-like_H2TH"/>
</dbReference>
<dbReference type="Gene3D" id="1.10.8.50">
    <property type="match status" value="1"/>
</dbReference>
<comment type="caution">
    <text evidence="1">The sequence shown here is derived from an EMBL/GenBank/DDBJ whole genome shotgun (WGS) entry which is preliminary data.</text>
</comment>
<dbReference type="Proteomes" id="UP001202328">
    <property type="component" value="Unassembled WGS sequence"/>
</dbReference>
<organism evidence="1 2">
    <name type="scientific">Papaver atlanticum</name>
    <dbReference type="NCBI Taxonomy" id="357466"/>
    <lineage>
        <taxon>Eukaryota</taxon>
        <taxon>Viridiplantae</taxon>
        <taxon>Streptophyta</taxon>
        <taxon>Embryophyta</taxon>
        <taxon>Tracheophyta</taxon>
        <taxon>Spermatophyta</taxon>
        <taxon>Magnoliopsida</taxon>
        <taxon>Ranunculales</taxon>
        <taxon>Papaveraceae</taxon>
        <taxon>Papaveroideae</taxon>
        <taxon>Papaver</taxon>
    </lineage>
</organism>
<gene>
    <name evidence="1" type="ORF">MKW98_004607</name>
</gene>
<evidence type="ECO:0000313" key="1">
    <source>
        <dbReference type="EMBL" id="KAI3916166.1"/>
    </source>
</evidence>
<proteinExistence type="predicted"/>
<evidence type="ECO:0000313" key="2">
    <source>
        <dbReference type="Proteomes" id="UP001202328"/>
    </source>
</evidence>
<dbReference type="SUPFAM" id="SSF46946">
    <property type="entry name" value="S13-like H2TH domain"/>
    <property type="match status" value="1"/>
</dbReference>
<dbReference type="GO" id="GO:0003676">
    <property type="term" value="F:nucleic acid binding"/>
    <property type="evidence" value="ECO:0007669"/>
    <property type="project" value="InterPro"/>
</dbReference>
<reference evidence="1" key="1">
    <citation type="submission" date="2022-04" db="EMBL/GenBank/DDBJ databases">
        <title>A functionally conserved STORR gene fusion in Papaver species that diverged 16.8 million years ago.</title>
        <authorList>
            <person name="Catania T."/>
        </authorList>
    </citation>
    <scope>NUCLEOTIDE SEQUENCE</scope>
    <source>
        <strain evidence="1">S-188037</strain>
    </source>
</reference>
<protein>
    <submittedName>
        <fullName evidence="1">Uncharacterized protein</fullName>
    </submittedName>
</protein>
<dbReference type="EMBL" id="JAJJMB010009125">
    <property type="protein sequence ID" value="KAI3916166.1"/>
    <property type="molecule type" value="Genomic_DNA"/>
</dbReference>